<evidence type="ECO:0000256" key="3">
    <source>
        <dbReference type="ARBA" id="ARBA00023145"/>
    </source>
</evidence>
<keyword evidence="3" id="KW-0865">Zymogen</keyword>
<keyword evidence="6" id="KW-0106">Calcium</keyword>
<reference evidence="7 8" key="1">
    <citation type="submission" date="2019-06" db="EMBL/GenBank/DDBJ databases">
        <title>Lysobacter alkalisoli sp. nov. isolated from saline soil.</title>
        <authorList>
            <person name="Sun J.-Q."/>
            <person name="Xu L."/>
        </authorList>
    </citation>
    <scope>NUCLEOTIDE SEQUENCE [LARGE SCALE GENOMIC DNA]</scope>
    <source>
        <strain evidence="7 8">JCM 31130</strain>
    </source>
</reference>
<dbReference type="Gene3D" id="1.10.439.10">
    <property type="entry name" value="Penicillin Amidohydrolase, domain 1"/>
    <property type="match status" value="1"/>
</dbReference>
<evidence type="ECO:0000256" key="4">
    <source>
        <dbReference type="ARBA" id="ARBA00038735"/>
    </source>
</evidence>
<comment type="subunit">
    <text evidence="4">Heterodimer of an alpha subunit and a beta subunit processed from the same precursor.</text>
</comment>
<dbReference type="SUPFAM" id="SSF56235">
    <property type="entry name" value="N-terminal nucleophile aminohydrolases (Ntn hydrolases)"/>
    <property type="match status" value="1"/>
</dbReference>
<dbReference type="InterPro" id="IPR029055">
    <property type="entry name" value="Ntn_hydrolases_N"/>
</dbReference>
<dbReference type="InterPro" id="IPR043147">
    <property type="entry name" value="Penicillin_amidase_A-knob"/>
</dbReference>
<sequence>MVKRSRRILAWGAGMLALLLVLLAAAACLALRGSLPSLEGEHPLAGLAAPVRIDRDANGTVTIDAANQLDAVRALGYVHGQERFFEMDLMRRTAAGELAALFGPAAVETDKRRRVHRMRQRVRTHLASFTQGQREAIDAYVAGVNSGLAALDARPWPYLLVRRTPEPWTVEDVALTGFAMYFDLQDAGNANELALWQARPHLPAPLWNLLVHDGSSWDAAIMGGPRGDAALPGPGELDLRTLARPATPIAAAGHGDRPALGSNNFAVSGALSATGSAIVADDMHLGLRVPNIWFRARLRYPDADAPGGRVDATGFTLPGLPAIVVGSNGHVAWAFTNSYGDWLDWQELPACASGTEATADDPACPPVQRFRERIDVAGGDPVELDIEETDWGPILHRSVDGRRLALRWVAHQPGALTVGLMDFLRAGSVASALEIADRSAIPAQNLLVGDRDGTIAWRLLGVLPRREDACRATPVHAAADAPLDPPARCPPWELGTSAGVARVAPDDGRLWTANNRVADGEALAKIGDGGYVLGARAKQIRDGLGAREHFDERALLDIQLDDRSIFLERWWRLLQAEAARGDAPALREVAAAASDWSGRADVDSVSYRLVRGWRQHVHERIADGLTGPARAALGDAFLMPNLPQLEGVAWPMVSQQPAHLLPPRFESWQALFEDAAIQLRDELNAQGPLAGRSWGERNTASICHPLQRALPALARHWLCMPADPLPGDSHMPRVQAPDMGASERMVVSPGHEDDGIAHMPGGQSGHLLSPFWGAGHEDWVQGRPTPFLPGPVRYTLTLAPVR</sequence>
<evidence type="ECO:0000256" key="6">
    <source>
        <dbReference type="PIRSR" id="PIRSR001227-2"/>
    </source>
</evidence>
<dbReference type="InterPro" id="IPR014395">
    <property type="entry name" value="Pen/GL7ACA/AHL_acylase"/>
</dbReference>
<dbReference type="Proteomes" id="UP000318212">
    <property type="component" value="Unassembled WGS sequence"/>
</dbReference>
<name>A0A508AVM8_9GAMM</name>
<evidence type="ECO:0000256" key="1">
    <source>
        <dbReference type="ARBA" id="ARBA00006586"/>
    </source>
</evidence>
<comment type="cofactor">
    <cofactor evidence="6">
        <name>Ca(2+)</name>
        <dbReference type="ChEBI" id="CHEBI:29108"/>
    </cofactor>
    <text evidence="6">Binds 1 Ca(2+) ion per dimer.</text>
</comment>
<feature type="binding site" evidence="6">
    <location>
        <position position="341"/>
    </location>
    <ligand>
        <name>Ca(2+)</name>
        <dbReference type="ChEBI" id="CHEBI:29108"/>
    </ligand>
</feature>
<dbReference type="GO" id="GO:0046872">
    <property type="term" value="F:metal ion binding"/>
    <property type="evidence" value="ECO:0007669"/>
    <property type="project" value="UniProtKB-KW"/>
</dbReference>
<dbReference type="Gene3D" id="3.60.20.10">
    <property type="entry name" value="Glutamine Phosphoribosylpyrophosphate, subunit 1, domain 1"/>
    <property type="match status" value="1"/>
</dbReference>
<dbReference type="Gene3D" id="1.10.1400.10">
    <property type="match status" value="1"/>
</dbReference>
<evidence type="ECO:0000313" key="7">
    <source>
        <dbReference type="EMBL" id="TQD51115.1"/>
    </source>
</evidence>
<dbReference type="InterPro" id="IPR023343">
    <property type="entry name" value="Penicillin_amidase_dom1"/>
</dbReference>
<dbReference type="GO" id="GO:0017000">
    <property type="term" value="P:antibiotic biosynthetic process"/>
    <property type="evidence" value="ECO:0007669"/>
    <property type="project" value="InterPro"/>
</dbReference>
<protein>
    <submittedName>
        <fullName evidence="7">Penicillin acylase family protein</fullName>
    </submittedName>
</protein>
<comment type="similarity">
    <text evidence="1">Belongs to the peptidase S45 family.</text>
</comment>
<dbReference type="AlphaFoldDB" id="A0A508AVM8"/>
<dbReference type="InterPro" id="IPR002692">
    <property type="entry name" value="S45"/>
</dbReference>
<dbReference type="PIRSF" id="PIRSF001227">
    <property type="entry name" value="Pen_acylase"/>
    <property type="match status" value="1"/>
</dbReference>
<keyword evidence="6" id="KW-0479">Metal-binding</keyword>
<dbReference type="GO" id="GO:0016811">
    <property type="term" value="F:hydrolase activity, acting on carbon-nitrogen (but not peptide) bonds, in linear amides"/>
    <property type="evidence" value="ECO:0007669"/>
    <property type="project" value="InterPro"/>
</dbReference>
<accession>A0A508AVM8</accession>
<dbReference type="EMBL" id="VICE01000017">
    <property type="protein sequence ID" value="TQD51115.1"/>
    <property type="molecule type" value="Genomic_DNA"/>
</dbReference>
<dbReference type="PANTHER" id="PTHR34218">
    <property type="entry name" value="PEPTIDASE S45 PENICILLIN AMIDASE"/>
    <property type="match status" value="1"/>
</dbReference>
<dbReference type="Gene3D" id="2.30.120.10">
    <property type="match status" value="1"/>
</dbReference>
<comment type="caution">
    <text evidence="7">The sequence shown here is derived from an EMBL/GenBank/DDBJ whole genome shotgun (WGS) entry which is preliminary data.</text>
</comment>
<dbReference type="CDD" id="cd03747">
    <property type="entry name" value="Ntn_PGA_like"/>
    <property type="match status" value="1"/>
</dbReference>
<evidence type="ECO:0000256" key="2">
    <source>
        <dbReference type="ARBA" id="ARBA00022801"/>
    </source>
</evidence>
<gene>
    <name evidence="7" type="ORF">FKV25_02310</name>
</gene>
<evidence type="ECO:0000256" key="5">
    <source>
        <dbReference type="PIRSR" id="PIRSR001227-1"/>
    </source>
</evidence>
<keyword evidence="2" id="KW-0378">Hydrolase</keyword>
<feature type="binding site" evidence="6">
    <location>
        <position position="344"/>
    </location>
    <ligand>
        <name>Ca(2+)</name>
        <dbReference type="ChEBI" id="CHEBI:29108"/>
    </ligand>
</feature>
<keyword evidence="8" id="KW-1185">Reference proteome</keyword>
<organism evidence="7 8">
    <name type="scientific">Marilutibacter aestuarii</name>
    <dbReference type="NCBI Taxonomy" id="1706195"/>
    <lineage>
        <taxon>Bacteria</taxon>
        <taxon>Pseudomonadati</taxon>
        <taxon>Pseudomonadota</taxon>
        <taxon>Gammaproteobacteria</taxon>
        <taxon>Lysobacterales</taxon>
        <taxon>Lysobacteraceae</taxon>
        <taxon>Marilutibacter</taxon>
    </lineage>
</organism>
<dbReference type="PROSITE" id="PS51257">
    <property type="entry name" value="PROKAR_LIPOPROTEIN"/>
    <property type="match status" value="1"/>
</dbReference>
<dbReference type="PANTHER" id="PTHR34218:SF4">
    <property type="entry name" value="ACYL-HOMOSERINE LACTONE ACYLASE QUIP"/>
    <property type="match status" value="1"/>
</dbReference>
<dbReference type="Pfam" id="PF01804">
    <property type="entry name" value="Penicil_amidase"/>
    <property type="match status" value="1"/>
</dbReference>
<feature type="active site" description="Nucleophile" evidence="5">
    <location>
        <position position="262"/>
    </location>
</feature>
<proteinExistence type="inferred from homology"/>
<dbReference type="InterPro" id="IPR043146">
    <property type="entry name" value="Penicillin_amidase_N_B-knob"/>
</dbReference>
<evidence type="ECO:0000313" key="8">
    <source>
        <dbReference type="Proteomes" id="UP000318212"/>
    </source>
</evidence>
<dbReference type="OrthoDB" id="9760084at2"/>